<sequence>MSNPAANTLNFSAYKKAWHFDLIESDIDEINDLIGANPLLHETLLLRNSALAIKDIKRMYYSCILGDVEKVCGWSREIFLNGGVDFYVSQIPVAELRGLEEMTRLMNQYIVSLNEERAKNFRAIFDYKLTRSDGTVSRIIQESVALKRDAKGNILFFLVLVSDISSLKRDHRQHLRLTDGKENLLYEVDNATGKCRPLEEISKRELEIIRLSGQNLTSHAIAERLFISPHTVNTHRQKMLRKFGMTDTMELINFLTIYRLL</sequence>
<evidence type="ECO:0000256" key="3">
    <source>
        <dbReference type="ARBA" id="ARBA00023163"/>
    </source>
</evidence>
<dbReference type="GO" id="GO:0006355">
    <property type="term" value="P:regulation of DNA-templated transcription"/>
    <property type="evidence" value="ECO:0007669"/>
    <property type="project" value="InterPro"/>
</dbReference>
<evidence type="ECO:0000256" key="1">
    <source>
        <dbReference type="ARBA" id="ARBA00023015"/>
    </source>
</evidence>
<dbReference type="PROSITE" id="PS50113">
    <property type="entry name" value="PAC"/>
    <property type="match status" value="1"/>
</dbReference>
<keyword evidence="7" id="KW-1185">Reference proteome</keyword>
<dbReference type="RefSeq" id="WP_152756987.1">
    <property type="nucleotide sequence ID" value="NZ_WHLY01000002.1"/>
</dbReference>
<reference evidence="6 7" key="1">
    <citation type="submission" date="2019-10" db="EMBL/GenBank/DDBJ databases">
        <title>Draft Genome Sequence of Cytophagaceae sp. SJW1-29.</title>
        <authorList>
            <person name="Choi A."/>
        </authorList>
    </citation>
    <scope>NUCLEOTIDE SEQUENCE [LARGE SCALE GENOMIC DNA]</scope>
    <source>
        <strain evidence="6 7">SJW1-29</strain>
    </source>
</reference>
<dbReference type="AlphaFoldDB" id="A0A7C9FX98"/>
<proteinExistence type="predicted"/>
<evidence type="ECO:0000313" key="6">
    <source>
        <dbReference type="EMBL" id="MPR32493.1"/>
    </source>
</evidence>
<evidence type="ECO:0000256" key="2">
    <source>
        <dbReference type="ARBA" id="ARBA00023125"/>
    </source>
</evidence>
<dbReference type="Gene3D" id="1.10.10.10">
    <property type="entry name" value="Winged helix-like DNA-binding domain superfamily/Winged helix DNA-binding domain"/>
    <property type="match status" value="1"/>
</dbReference>
<feature type="domain" description="HTH luxR-type" evidence="4">
    <location>
        <begin position="194"/>
        <end position="259"/>
    </location>
</feature>
<dbReference type="InterPro" id="IPR000792">
    <property type="entry name" value="Tscrpt_reg_LuxR_C"/>
</dbReference>
<accession>A0A7C9FX98</accession>
<dbReference type="PANTHER" id="PTHR44688:SF16">
    <property type="entry name" value="DNA-BINDING TRANSCRIPTIONAL ACTIVATOR DEVR_DOSR"/>
    <property type="match status" value="1"/>
</dbReference>
<dbReference type="SUPFAM" id="SSF46894">
    <property type="entry name" value="C-terminal effector domain of the bipartite response regulators"/>
    <property type="match status" value="1"/>
</dbReference>
<gene>
    <name evidence="6" type="ORF">GBK04_03815</name>
</gene>
<keyword evidence="2" id="KW-0238">DNA-binding</keyword>
<dbReference type="GO" id="GO:0003677">
    <property type="term" value="F:DNA binding"/>
    <property type="evidence" value="ECO:0007669"/>
    <property type="project" value="UniProtKB-KW"/>
</dbReference>
<keyword evidence="1" id="KW-0805">Transcription regulation</keyword>
<evidence type="ECO:0000313" key="7">
    <source>
        <dbReference type="Proteomes" id="UP000479293"/>
    </source>
</evidence>
<dbReference type="EMBL" id="WHLY01000002">
    <property type="protein sequence ID" value="MPR32493.1"/>
    <property type="molecule type" value="Genomic_DNA"/>
</dbReference>
<dbReference type="SMART" id="SM00421">
    <property type="entry name" value="HTH_LUXR"/>
    <property type="match status" value="1"/>
</dbReference>
<dbReference type="InterPro" id="IPR000700">
    <property type="entry name" value="PAS-assoc_C"/>
</dbReference>
<dbReference type="CDD" id="cd06170">
    <property type="entry name" value="LuxR_C_like"/>
    <property type="match status" value="1"/>
</dbReference>
<dbReference type="Gene3D" id="3.30.450.20">
    <property type="entry name" value="PAS domain"/>
    <property type="match status" value="1"/>
</dbReference>
<dbReference type="PANTHER" id="PTHR44688">
    <property type="entry name" value="DNA-BINDING TRANSCRIPTIONAL ACTIVATOR DEVR_DOSR"/>
    <property type="match status" value="1"/>
</dbReference>
<evidence type="ECO:0000259" key="4">
    <source>
        <dbReference type="PROSITE" id="PS50043"/>
    </source>
</evidence>
<evidence type="ECO:0000259" key="5">
    <source>
        <dbReference type="PROSITE" id="PS50113"/>
    </source>
</evidence>
<dbReference type="PRINTS" id="PR00038">
    <property type="entry name" value="HTHLUXR"/>
</dbReference>
<dbReference type="Proteomes" id="UP000479293">
    <property type="component" value="Unassembled WGS sequence"/>
</dbReference>
<feature type="domain" description="PAC" evidence="5">
    <location>
        <begin position="123"/>
        <end position="176"/>
    </location>
</feature>
<organism evidence="6 7">
    <name type="scientific">Salmonirosea aquatica</name>
    <dbReference type="NCBI Taxonomy" id="2654236"/>
    <lineage>
        <taxon>Bacteria</taxon>
        <taxon>Pseudomonadati</taxon>
        <taxon>Bacteroidota</taxon>
        <taxon>Cytophagia</taxon>
        <taxon>Cytophagales</taxon>
        <taxon>Spirosomataceae</taxon>
        <taxon>Salmonirosea</taxon>
    </lineage>
</organism>
<dbReference type="Pfam" id="PF00196">
    <property type="entry name" value="GerE"/>
    <property type="match status" value="1"/>
</dbReference>
<name>A0A7C9FX98_9BACT</name>
<evidence type="ECO:0008006" key="8">
    <source>
        <dbReference type="Google" id="ProtNLM"/>
    </source>
</evidence>
<comment type="caution">
    <text evidence="6">The sequence shown here is derived from an EMBL/GenBank/DDBJ whole genome shotgun (WGS) entry which is preliminary data.</text>
</comment>
<protein>
    <recommendedName>
        <fullName evidence="8">HTH luxR-type domain-containing protein</fullName>
    </recommendedName>
</protein>
<dbReference type="InterPro" id="IPR016032">
    <property type="entry name" value="Sig_transdc_resp-reg_C-effctor"/>
</dbReference>
<dbReference type="InterPro" id="IPR036388">
    <property type="entry name" value="WH-like_DNA-bd_sf"/>
</dbReference>
<keyword evidence="3" id="KW-0804">Transcription</keyword>
<dbReference type="PROSITE" id="PS50043">
    <property type="entry name" value="HTH_LUXR_2"/>
    <property type="match status" value="1"/>
</dbReference>